<dbReference type="InterPro" id="IPR003526">
    <property type="entry name" value="MECDP_synthase"/>
</dbReference>
<evidence type="ECO:0000256" key="1">
    <source>
        <dbReference type="ARBA" id="ARBA00000200"/>
    </source>
</evidence>
<sequence>MPKALVQVAGKTLVEHALDRIFAAAGIGEVVVVTPPGDQRMEAALAGYRGRLVFTPGGPSRAASVRAGLARASESASAILVHDAARAFTPSSVFERVIDQLKEPGCRAVIPALEVTDTICVVDQAQEAGELVHSTPARSTLRAVQTPQGFDAATLRAAHERLDSLDEEQLESVTDDASIVRAAGIEVYVIPGSQQAMKVTRPDDLRTAEELAGAQQRTAPEKKEQPMIIPRVGTGIDVHAVSEDPAREMWLAGLHFPDDIGLSGHSDGDAVAHAACDALFSASGIGDLGTHFGVDRPEFAGASGVRLLGEAARLVREAGFEIGNIAVQFVGRRPRFGARREEANAVLSEAAGAPVSVTATTSDGLGYEGAGQGITAYATALVYQR</sequence>
<keyword evidence="10" id="KW-0511">Multifunctional enzyme</keyword>
<evidence type="ECO:0000256" key="8">
    <source>
        <dbReference type="ARBA" id="ARBA00023229"/>
    </source>
</evidence>
<dbReference type="InterPro" id="IPR034683">
    <property type="entry name" value="IspD/TarI"/>
</dbReference>
<dbReference type="FunFam" id="3.30.1330.50:FF:000003">
    <property type="entry name" value="2-C-methyl-D-erythritol 2,4-cyclodiphosphate synthase"/>
    <property type="match status" value="1"/>
</dbReference>
<comment type="cofactor">
    <cofactor evidence="11">
        <name>a divalent metal cation</name>
        <dbReference type="ChEBI" id="CHEBI:60240"/>
    </cofactor>
    <text evidence="11">Binds 1 divalent metal cation per subunit.</text>
</comment>
<dbReference type="InterPro" id="IPR029044">
    <property type="entry name" value="Nucleotide-diphossugar_trans"/>
</dbReference>
<feature type="site" description="Transition state stabilizer" evidence="11">
    <location>
        <position position="361"/>
    </location>
</feature>
<evidence type="ECO:0000256" key="11">
    <source>
        <dbReference type="HAMAP-Rule" id="MF_00107"/>
    </source>
</evidence>
<dbReference type="SUPFAM" id="SSF53448">
    <property type="entry name" value="Nucleotide-diphospho-sugar transferases"/>
    <property type="match status" value="1"/>
</dbReference>
<keyword evidence="9 11" id="KW-0456">Lyase</keyword>
<proteinExistence type="inferred from homology"/>
<keyword evidence="7 11" id="KW-0479">Metal-binding</keyword>
<feature type="site" description="Transition state stabilizer" evidence="11">
    <location>
        <position position="265"/>
    </location>
</feature>
<dbReference type="InterPro" id="IPR018294">
    <property type="entry name" value="ISPD_synthase_CS"/>
</dbReference>
<evidence type="ECO:0000256" key="9">
    <source>
        <dbReference type="ARBA" id="ARBA00023239"/>
    </source>
</evidence>
<keyword evidence="15" id="KW-1185">Reference proteome</keyword>
<dbReference type="SUPFAM" id="SSF69765">
    <property type="entry name" value="IpsF-like"/>
    <property type="match status" value="1"/>
</dbReference>
<dbReference type="UniPathway" id="UPA00056">
    <property type="reaction ID" value="UER00095"/>
</dbReference>
<dbReference type="GO" id="GO:0050518">
    <property type="term" value="F:2-C-methyl-D-erythritol 4-phosphate cytidylyltransferase activity"/>
    <property type="evidence" value="ECO:0007669"/>
    <property type="project" value="TreeGrafter"/>
</dbReference>
<comment type="subunit">
    <text evidence="11">Homotrimer.</text>
</comment>
<evidence type="ECO:0000313" key="15">
    <source>
        <dbReference type="Proteomes" id="UP000316612"/>
    </source>
</evidence>
<dbReference type="InterPro" id="IPR050088">
    <property type="entry name" value="IspD/TarI_cytidylyltransf_bact"/>
</dbReference>
<organism evidence="14 15">
    <name type="scientific">Glutamicibacter uratoxydans</name>
    <name type="common">Arthrobacter uratoxydans</name>
    <dbReference type="NCBI Taxonomy" id="43667"/>
    <lineage>
        <taxon>Bacteria</taxon>
        <taxon>Bacillati</taxon>
        <taxon>Actinomycetota</taxon>
        <taxon>Actinomycetes</taxon>
        <taxon>Micrococcales</taxon>
        <taxon>Micrococcaceae</taxon>
        <taxon>Glutamicibacter</taxon>
    </lineage>
</organism>
<evidence type="ECO:0000259" key="13">
    <source>
        <dbReference type="Pfam" id="PF02542"/>
    </source>
</evidence>
<feature type="binding site" evidence="11">
    <location>
        <begin position="360"/>
        <end position="363"/>
    </location>
    <ligand>
        <name>4-CDP-2-C-methyl-D-erythritol 2-phosphate</name>
        <dbReference type="ChEBI" id="CHEBI:57919"/>
    </ligand>
</feature>
<dbReference type="PANTHER" id="PTHR32125:SF4">
    <property type="entry name" value="2-C-METHYL-D-ERYTHRITOL 4-PHOSPHATE CYTIDYLYLTRANSFERASE, CHLOROPLASTIC"/>
    <property type="match status" value="1"/>
</dbReference>
<dbReference type="Gene3D" id="3.30.1330.50">
    <property type="entry name" value="2-C-methyl-D-erythritol 2,4-cyclodiphosphate synthase"/>
    <property type="match status" value="1"/>
</dbReference>
<name>A0A4Y4DT13_GLUUR</name>
<gene>
    <name evidence="11" type="primary">ispF</name>
    <name evidence="14" type="ORF">AUR04nite_33350</name>
</gene>
<feature type="binding site" evidence="11">
    <location>
        <position position="237"/>
    </location>
    <ligand>
        <name>a divalent metal cation</name>
        <dbReference type="ChEBI" id="CHEBI:60240"/>
    </ligand>
</feature>
<dbReference type="CDD" id="cd00554">
    <property type="entry name" value="MECDP_synthase"/>
    <property type="match status" value="1"/>
</dbReference>
<comment type="caution">
    <text evidence="11">Lacks conserved residue(s) required for the propagation of feature annotation.</text>
</comment>
<dbReference type="Proteomes" id="UP000316612">
    <property type="component" value="Unassembled WGS sequence"/>
</dbReference>
<dbReference type="CDD" id="cd02516">
    <property type="entry name" value="CDP-ME_synthetase"/>
    <property type="match status" value="1"/>
</dbReference>
<dbReference type="NCBIfam" id="TIGR00151">
    <property type="entry name" value="ispF"/>
    <property type="match status" value="1"/>
</dbReference>
<keyword evidence="5" id="KW-0808">Transferase</keyword>
<evidence type="ECO:0000256" key="6">
    <source>
        <dbReference type="ARBA" id="ARBA00022695"/>
    </source>
</evidence>
<evidence type="ECO:0000256" key="5">
    <source>
        <dbReference type="ARBA" id="ARBA00022679"/>
    </source>
</evidence>
<evidence type="ECO:0000256" key="4">
    <source>
        <dbReference type="ARBA" id="ARBA00012579"/>
    </source>
</evidence>
<feature type="binding site" evidence="11">
    <location>
        <begin position="237"/>
        <end position="239"/>
    </location>
    <ligand>
        <name>4-CDP-2-C-methyl-D-erythritol 2-phosphate</name>
        <dbReference type="ChEBI" id="CHEBI:57919"/>
    </ligand>
</feature>
<feature type="domain" description="2-C-methyl-D-erythritol 2,4-cyclodiphosphate synthase" evidence="13">
    <location>
        <begin position="231"/>
        <end position="382"/>
    </location>
</feature>
<keyword evidence="8 11" id="KW-0414">Isoprene biosynthesis</keyword>
<dbReference type="Pfam" id="PF01128">
    <property type="entry name" value="IspD"/>
    <property type="match status" value="1"/>
</dbReference>
<dbReference type="PANTHER" id="PTHR32125">
    <property type="entry name" value="2-C-METHYL-D-ERYTHRITOL 4-PHOSPHATE CYTIDYLYLTRANSFERASE, CHLOROPLASTIC"/>
    <property type="match status" value="1"/>
</dbReference>
<reference evidence="14 15" key="1">
    <citation type="submission" date="2019-06" db="EMBL/GenBank/DDBJ databases">
        <title>Whole genome shotgun sequence of Glutamicibacter uratoxydans NBRC 15515.</title>
        <authorList>
            <person name="Hosoyama A."/>
            <person name="Uohara A."/>
            <person name="Ohji S."/>
            <person name="Ichikawa N."/>
        </authorList>
    </citation>
    <scope>NUCLEOTIDE SEQUENCE [LARGE SCALE GENOMIC DNA]</scope>
    <source>
        <strain evidence="14 15">NBRC 15515</strain>
    </source>
</reference>
<comment type="caution">
    <text evidence="14">The sequence shown here is derived from an EMBL/GenBank/DDBJ whole genome shotgun (WGS) entry which is preliminary data.</text>
</comment>
<dbReference type="InterPro" id="IPR036571">
    <property type="entry name" value="MECDP_synthase_sf"/>
</dbReference>
<comment type="pathway">
    <text evidence="2 11">Isoprenoid biosynthesis; isopentenyl diphosphate biosynthesis via DXP pathway; isopentenyl diphosphate from 1-deoxy-D-xylulose 5-phosphate: step 4/6.</text>
</comment>
<evidence type="ECO:0000313" key="14">
    <source>
        <dbReference type="EMBL" id="GED07803.1"/>
    </source>
</evidence>
<dbReference type="EC" id="4.6.1.12" evidence="4 11"/>
<comment type="catalytic activity">
    <reaction evidence="1 11 12">
        <text>4-CDP-2-C-methyl-D-erythritol 2-phosphate = 2-C-methyl-D-erythritol 2,4-cyclic diphosphate + CMP</text>
        <dbReference type="Rhea" id="RHEA:23864"/>
        <dbReference type="ChEBI" id="CHEBI:57919"/>
        <dbReference type="ChEBI" id="CHEBI:58483"/>
        <dbReference type="ChEBI" id="CHEBI:60377"/>
        <dbReference type="EC" id="4.6.1.12"/>
    </reaction>
</comment>
<feature type="binding site" evidence="11">
    <location>
        <position position="273"/>
    </location>
    <ligand>
        <name>a divalent metal cation</name>
        <dbReference type="ChEBI" id="CHEBI:60240"/>
    </ligand>
</feature>
<evidence type="ECO:0000256" key="7">
    <source>
        <dbReference type="ARBA" id="ARBA00022723"/>
    </source>
</evidence>
<comment type="function">
    <text evidence="11">Involved in the biosynthesis of isopentenyl diphosphate (IPP) and dimethylallyl diphosphate (DMAPP), two major building blocks of isoprenoid compounds. Catalyzes the conversion of 4-diphosphocytidyl-2-C-methyl-D-erythritol 2-phosphate (CDP-ME2P) to 2-C-methyl-D-erythritol 2,4-cyclodiphosphate (ME-CPP) with a corresponding release of cytidine 5-monophosphate (CMP).</text>
</comment>
<keyword evidence="6" id="KW-0548">Nucleotidyltransferase</keyword>
<dbReference type="Pfam" id="PF02542">
    <property type="entry name" value="YgbB"/>
    <property type="match status" value="1"/>
</dbReference>
<dbReference type="InterPro" id="IPR020555">
    <property type="entry name" value="MECDP_synthase_CS"/>
</dbReference>
<feature type="binding site" evidence="11">
    <location>
        <position position="239"/>
    </location>
    <ligand>
        <name>a divalent metal cation</name>
        <dbReference type="ChEBI" id="CHEBI:60240"/>
    </ligand>
</feature>
<evidence type="ECO:0000256" key="3">
    <source>
        <dbReference type="ARBA" id="ARBA00008480"/>
    </source>
</evidence>
<dbReference type="GO" id="GO:0019288">
    <property type="term" value="P:isopentenyl diphosphate biosynthetic process, methylerythritol 4-phosphate pathway"/>
    <property type="evidence" value="ECO:0007669"/>
    <property type="project" value="UniProtKB-UniRule"/>
</dbReference>
<dbReference type="GO" id="GO:0008685">
    <property type="term" value="F:2-C-methyl-D-erythritol 2,4-cyclodiphosphate synthase activity"/>
    <property type="evidence" value="ECO:0007669"/>
    <property type="project" value="UniProtKB-UniRule"/>
</dbReference>
<dbReference type="PROSITE" id="PS01295">
    <property type="entry name" value="ISPD"/>
    <property type="match status" value="1"/>
</dbReference>
<dbReference type="EMBL" id="BJNY01000027">
    <property type="protein sequence ID" value="GED07803.1"/>
    <property type="molecule type" value="Genomic_DNA"/>
</dbReference>
<feature type="binding site" evidence="11">
    <location>
        <begin position="265"/>
        <end position="266"/>
    </location>
    <ligand>
        <name>4-CDP-2-C-methyl-D-erythritol 2-phosphate</name>
        <dbReference type="ChEBI" id="CHEBI:57919"/>
    </ligand>
</feature>
<comment type="similarity">
    <text evidence="3 11 12">Belongs to the IspF family.</text>
</comment>
<evidence type="ECO:0000256" key="12">
    <source>
        <dbReference type="RuleBase" id="RU004395"/>
    </source>
</evidence>
<dbReference type="Gene3D" id="3.90.550.10">
    <property type="entry name" value="Spore Coat Polysaccharide Biosynthesis Protein SpsA, Chain A"/>
    <property type="match status" value="1"/>
</dbReference>
<evidence type="ECO:0000256" key="2">
    <source>
        <dbReference type="ARBA" id="ARBA00004709"/>
    </source>
</evidence>
<dbReference type="PROSITE" id="PS01350">
    <property type="entry name" value="ISPF"/>
    <property type="match status" value="1"/>
</dbReference>
<dbReference type="AlphaFoldDB" id="A0A4Y4DT13"/>
<protein>
    <recommendedName>
        <fullName evidence="4 11">2-C-methyl-D-erythritol 2,4-cyclodiphosphate synthase</fullName>
        <shortName evidence="11">MECDP-synthase</shortName>
        <shortName evidence="11">MECPP-synthase</shortName>
        <shortName evidence="11">MECPS</shortName>
        <ecNumber evidence="4 11">4.6.1.12</ecNumber>
    </recommendedName>
</protein>
<dbReference type="GO" id="GO:0016114">
    <property type="term" value="P:terpenoid biosynthetic process"/>
    <property type="evidence" value="ECO:0007669"/>
    <property type="project" value="InterPro"/>
</dbReference>
<dbReference type="GO" id="GO:0046872">
    <property type="term" value="F:metal ion binding"/>
    <property type="evidence" value="ECO:0007669"/>
    <property type="project" value="UniProtKB-KW"/>
</dbReference>
<accession>A0A4Y4DT13</accession>
<feature type="binding site" evidence="11">
    <location>
        <begin position="287"/>
        <end position="289"/>
    </location>
    <ligand>
        <name>4-CDP-2-C-methyl-D-erythritol 2-phosphate</name>
        <dbReference type="ChEBI" id="CHEBI:57919"/>
    </ligand>
</feature>
<dbReference type="HAMAP" id="MF_00107">
    <property type="entry name" value="IspF"/>
    <property type="match status" value="1"/>
</dbReference>
<evidence type="ECO:0000256" key="10">
    <source>
        <dbReference type="ARBA" id="ARBA00023268"/>
    </source>
</evidence>